<evidence type="ECO:0000313" key="2">
    <source>
        <dbReference type="EMBL" id="GAJ23485.1"/>
    </source>
</evidence>
<dbReference type="AlphaFoldDB" id="X1W2C9"/>
<reference evidence="2" key="1">
    <citation type="journal article" date="2014" name="Front. Microbiol.">
        <title>High frequency of phylogenetically diverse reductive dehalogenase-homologous genes in deep subseafloor sedimentary metagenomes.</title>
        <authorList>
            <person name="Kawai M."/>
            <person name="Futagami T."/>
            <person name="Toyoda A."/>
            <person name="Takaki Y."/>
            <person name="Nishi S."/>
            <person name="Hori S."/>
            <person name="Arai W."/>
            <person name="Tsubouchi T."/>
            <person name="Morono Y."/>
            <person name="Uchiyama I."/>
            <person name="Ito T."/>
            <person name="Fujiyama A."/>
            <person name="Inagaki F."/>
            <person name="Takami H."/>
        </authorList>
    </citation>
    <scope>NUCLEOTIDE SEQUENCE</scope>
    <source>
        <strain evidence="2">Expedition CK06-06</strain>
    </source>
</reference>
<feature type="non-terminal residue" evidence="2">
    <location>
        <position position="1"/>
    </location>
</feature>
<protein>
    <submittedName>
        <fullName evidence="2">Uncharacterized protein</fullName>
    </submittedName>
</protein>
<dbReference type="EMBL" id="BARW01037224">
    <property type="protein sequence ID" value="GAJ23485.1"/>
    <property type="molecule type" value="Genomic_DNA"/>
</dbReference>
<organism evidence="2">
    <name type="scientific">marine sediment metagenome</name>
    <dbReference type="NCBI Taxonomy" id="412755"/>
    <lineage>
        <taxon>unclassified sequences</taxon>
        <taxon>metagenomes</taxon>
        <taxon>ecological metagenomes</taxon>
    </lineage>
</organism>
<sequence>RIKNLRIRTRINRAQCGDPLHNNHTYPRKELLKNKT</sequence>
<comment type="caution">
    <text evidence="2">The sequence shown here is derived from an EMBL/GenBank/DDBJ whole genome shotgun (WGS) entry which is preliminary data.</text>
</comment>
<evidence type="ECO:0000256" key="1">
    <source>
        <dbReference type="SAM" id="MobiDB-lite"/>
    </source>
</evidence>
<proteinExistence type="predicted"/>
<gene>
    <name evidence="2" type="ORF">S12H4_57527</name>
</gene>
<feature type="compositionally biased region" description="Basic and acidic residues" evidence="1">
    <location>
        <begin position="27"/>
        <end position="36"/>
    </location>
</feature>
<accession>X1W2C9</accession>
<name>X1W2C9_9ZZZZ</name>
<feature type="region of interest" description="Disordered" evidence="1">
    <location>
        <begin position="16"/>
        <end position="36"/>
    </location>
</feature>